<evidence type="ECO:0000313" key="2">
    <source>
        <dbReference type="Proteomes" id="UP000019116"/>
    </source>
</evidence>
<dbReference type="InterPro" id="IPR007658">
    <property type="entry name" value="DUF594"/>
</dbReference>
<dbReference type="OrthoDB" id="659172at2759"/>
<proteinExistence type="predicted"/>
<dbReference type="Gramene" id="TraesCLE_scaffold_072116_01G000100.1">
    <property type="protein sequence ID" value="TraesCLE_scaffold_072116_01G000100.1"/>
    <property type="gene ID" value="TraesCLE_scaffold_072116_01G000100"/>
</dbReference>
<name>A0A3B6PIV0_WHEAT</name>
<dbReference type="Pfam" id="PF04578">
    <property type="entry name" value="DUF594"/>
    <property type="match status" value="1"/>
</dbReference>
<evidence type="ECO:0000313" key="1">
    <source>
        <dbReference type="EnsemblPlants" id="TraesCS6B02G104000.1.cds1"/>
    </source>
</evidence>
<reference evidence="1" key="2">
    <citation type="submission" date="2018-10" db="UniProtKB">
        <authorList>
            <consortium name="EnsemblPlants"/>
        </authorList>
    </citation>
    <scope>IDENTIFICATION</scope>
</reference>
<accession>A0A3B6PIV0</accession>
<dbReference type="Gramene" id="TraesROB_scaffold_103840_01G000200.1">
    <property type="protein sequence ID" value="TraesROB_scaffold_103840_01G000200.1"/>
    <property type="gene ID" value="TraesROB_scaffold_103840_01G000200"/>
</dbReference>
<reference evidence="1" key="1">
    <citation type="submission" date="2018-08" db="EMBL/GenBank/DDBJ databases">
        <authorList>
            <person name="Rossello M."/>
        </authorList>
    </citation>
    <scope>NUCLEOTIDE SEQUENCE [LARGE SCALE GENOMIC DNA]</scope>
    <source>
        <strain evidence="1">cv. Chinese Spring</strain>
    </source>
</reference>
<protein>
    <recommendedName>
        <fullName evidence="3">DUF4220 domain-containing protein</fullName>
    </recommendedName>
</protein>
<evidence type="ECO:0008006" key="3">
    <source>
        <dbReference type="Google" id="ProtNLM"/>
    </source>
</evidence>
<dbReference type="Gramene" id="TraesCS6B03G0248800.1">
    <property type="protein sequence ID" value="TraesCS6B03G0248800.1.CDS1"/>
    <property type="gene ID" value="TraesCS6B03G0248800"/>
</dbReference>
<dbReference type="Gramene" id="TraesCAD_scaffold_067801_01G000100.1">
    <property type="protein sequence ID" value="TraesCAD_scaffold_067801_01G000100.1"/>
    <property type="gene ID" value="TraesCAD_scaffold_067801_01G000100"/>
</dbReference>
<sequence>MSNYMFYLLFIRTEMLLPGTRPGLSTVAVYDLEDILKTSNANVEDEEALAQEIVKHTTGDTLIHEACRLAVSLMKLQEEEMWQIIQGMWVEMLCYLASRSRGFLHAKTLGEGGEYLSYVWLLWSCMGMQTLADKIHKPESPEEKEILVTADDWASPSNDRLNHETSTTRILSLV</sequence>
<dbReference type="Proteomes" id="UP000019116">
    <property type="component" value="Chromosome 6B"/>
</dbReference>
<dbReference type="Gramene" id="TraesCS6B02G104000.1">
    <property type="protein sequence ID" value="TraesCS6B02G104000.1.cds1"/>
    <property type="gene ID" value="TraesCS6B02G104000"/>
</dbReference>
<keyword evidence="2" id="KW-1185">Reference proteome</keyword>
<organism evidence="1">
    <name type="scientific">Triticum aestivum</name>
    <name type="common">Wheat</name>
    <dbReference type="NCBI Taxonomy" id="4565"/>
    <lineage>
        <taxon>Eukaryota</taxon>
        <taxon>Viridiplantae</taxon>
        <taxon>Streptophyta</taxon>
        <taxon>Embryophyta</taxon>
        <taxon>Tracheophyta</taxon>
        <taxon>Spermatophyta</taxon>
        <taxon>Magnoliopsida</taxon>
        <taxon>Liliopsida</taxon>
        <taxon>Poales</taxon>
        <taxon>Poaceae</taxon>
        <taxon>BOP clade</taxon>
        <taxon>Pooideae</taxon>
        <taxon>Triticodae</taxon>
        <taxon>Triticeae</taxon>
        <taxon>Triticinae</taxon>
        <taxon>Triticum</taxon>
    </lineage>
</organism>
<dbReference type="PANTHER" id="PTHR31325">
    <property type="entry name" value="OS01G0798800 PROTEIN-RELATED"/>
    <property type="match status" value="1"/>
</dbReference>
<dbReference type="EnsemblPlants" id="TraesCS6B02G104000.1">
    <property type="protein sequence ID" value="TraesCS6B02G104000.1.cds1"/>
    <property type="gene ID" value="TraesCS6B02G104000"/>
</dbReference>
<dbReference type="STRING" id="4565.A0A3B6PIV0"/>
<dbReference type="OMA" id="MSNYMFY"/>
<dbReference type="AlphaFoldDB" id="A0A3B6PIV0"/>